<evidence type="ECO:0000313" key="1">
    <source>
        <dbReference type="EMBL" id="EJW94704.1"/>
    </source>
</evidence>
<proteinExistence type="predicted"/>
<dbReference type="AlphaFoldDB" id="J9G5B7"/>
<organism evidence="1">
    <name type="scientific">gut metagenome</name>
    <dbReference type="NCBI Taxonomy" id="749906"/>
    <lineage>
        <taxon>unclassified sequences</taxon>
        <taxon>metagenomes</taxon>
        <taxon>organismal metagenomes</taxon>
    </lineage>
</organism>
<comment type="caution">
    <text evidence="1">The sequence shown here is derived from an EMBL/GenBank/DDBJ whole genome shotgun (WGS) entry which is preliminary data.</text>
</comment>
<accession>J9G5B7</accession>
<gene>
    <name evidence="1" type="ORF">EVA_17189</name>
</gene>
<dbReference type="EMBL" id="AMCI01006221">
    <property type="protein sequence ID" value="EJW94704.1"/>
    <property type="molecule type" value="Genomic_DNA"/>
</dbReference>
<protein>
    <submittedName>
        <fullName evidence="1">Uncharacterized protein</fullName>
    </submittedName>
</protein>
<reference evidence="1" key="1">
    <citation type="journal article" date="2012" name="PLoS ONE">
        <title>Gene sets for utilization of primary and secondary nutrition supplies in the distal gut of endangered iberian lynx.</title>
        <authorList>
            <person name="Alcaide M."/>
            <person name="Messina E."/>
            <person name="Richter M."/>
            <person name="Bargiela R."/>
            <person name="Peplies J."/>
            <person name="Huws S.A."/>
            <person name="Newbold C.J."/>
            <person name="Golyshin P.N."/>
            <person name="Simon M.A."/>
            <person name="Lopez G."/>
            <person name="Yakimov M.M."/>
            <person name="Ferrer M."/>
        </authorList>
    </citation>
    <scope>NUCLEOTIDE SEQUENCE</scope>
</reference>
<name>J9G5B7_9ZZZZ</name>
<sequence length="41" mass="4573">MMSCLARSVSSSEICFASSRFCKSFISRSMMLPMFSRLSGL</sequence>